<protein>
    <submittedName>
        <fullName evidence="2">Uncharacterized protein</fullName>
    </submittedName>
</protein>
<feature type="transmembrane region" description="Helical" evidence="1">
    <location>
        <begin position="6"/>
        <end position="27"/>
    </location>
</feature>
<reference evidence="2" key="2">
    <citation type="journal article" date="2015" name="Fish Shellfish Immunol.">
        <title>Early steps in the European eel (Anguilla anguilla)-Vibrio vulnificus interaction in the gills: Role of the RtxA13 toxin.</title>
        <authorList>
            <person name="Callol A."/>
            <person name="Pajuelo D."/>
            <person name="Ebbesson L."/>
            <person name="Teles M."/>
            <person name="MacKenzie S."/>
            <person name="Amaro C."/>
        </authorList>
    </citation>
    <scope>NUCLEOTIDE SEQUENCE</scope>
</reference>
<sequence length="30" mass="3721">MFVFVHVLEALTFLGFIYLFSQYEFLFRKD</sequence>
<dbReference type="EMBL" id="GBXM01078106">
    <property type="protein sequence ID" value="JAH30471.1"/>
    <property type="molecule type" value="Transcribed_RNA"/>
</dbReference>
<evidence type="ECO:0000313" key="2">
    <source>
        <dbReference type="EMBL" id="JAH30471.1"/>
    </source>
</evidence>
<keyword evidence="1" id="KW-0812">Transmembrane</keyword>
<accession>A0A0E9RMU2</accession>
<name>A0A0E9RMU2_ANGAN</name>
<evidence type="ECO:0000256" key="1">
    <source>
        <dbReference type="SAM" id="Phobius"/>
    </source>
</evidence>
<organism evidence="2">
    <name type="scientific">Anguilla anguilla</name>
    <name type="common">European freshwater eel</name>
    <name type="synonym">Muraena anguilla</name>
    <dbReference type="NCBI Taxonomy" id="7936"/>
    <lineage>
        <taxon>Eukaryota</taxon>
        <taxon>Metazoa</taxon>
        <taxon>Chordata</taxon>
        <taxon>Craniata</taxon>
        <taxon>Vertebrata</taxon>
        <taxon>Euteleostomi</taxon>
        <taxon>Actinopterygii</taxon>
        <taxon>Neopterygii</taxon>
        <taxon>Teleostei</taxon>
        <taxon>Anguilliformes</taxon>
        <taxon>Anguillidae</taxon>
        <taxon>Anguilla</taxon>
    </lineage>
</organism>
<keyword evidence="1" id="KW-0472">Membrane</keyword>
<keyword evidence="1" id="KW-1133">Transmembrane helix</keyword>
<proteinExistence type="predicted"/>
<dbReference type="AlphaFoldDB" id="A0A0E9RMU2"/>
<reference evidence="2" key="1">
    <citation type="submission" date="2014-11" db="EMBL/GenBank/DDBJ databases">
        <authorList>
            <person name="Amaro Gonzalez C."/>
        </authorList>
    </citation>
    <scope>NUCLEOTIDE SEQUENCE</scope>
</reference>